<evidence type="ECO:0000259" key="3">
    <source>
        <dbReference type="Pfam" id="PF00155"/>
    </source>
</evidence>
<reference evidence="5" key="1">
    <citation type="submission" date="2017-07" db="EMBL/GenBank/DDBJ databases">
        <authorList>
            <person name="Varghese N."/>
            <person name="Submissions S."/>
        </authorList>
    </citation>
    <scope>NUCLEOTIDE SEQUENCE [LARGE SCALE GENOMIC DNA]</scope>
    <source>
        <strain evidence="5">NLAE-zl-C134</strain>
    </source>
</reference>
<dbReference type="InterPro" id="IPR015424">
    <property type="entry name" value="PyrdxlP-dep_Trfase"/>
</dbReference>
<dbReference type="AlphaFoldDB" id="A0A316A3R8"/>
<dbReference type="CDD" id="cd00609">
    <property type="entry name" value="AAT_like"/>
    <property type="match status" value="1"/>
</dbReference>
<sequence length="346" mass="39271">MDYVHGGDIYTYEGMIDFSINVNPFGPSPSVIEAAYQAMKTIGSYPDSRCRKLRQALESALQVPQNTLVFGNGAADLIFSLVFAEKPRKALLTAPSFLEYAQALEAGGCEVCYHYLKEEKNFQLDENYLEMLTEDIDIIFLCSPDNPTGNLIERSLLCKIAEICEKQGIRMVLDECFYEFLEDTEDVLSHTEIWTYPHLFLLRAFTKMHAMPGLRLGYGITADQTLIGEMEKVRQPWSVSAPAQAAGIAALGEAERMKKTVTFVIEERKTLEKELGRIGVRYFPSSANYMLLKSSYDLFTLLKQRKILIRDCSNYEGLEKGFYRVAVKRREENCLLVQALEEIIHG</sequence>
<keyword evidence="5" id="KW-1185">Reference proteome</keyword>
<dbReference type="InterPro" id="IPR004839">
    <property type="entry name" value="Aminotransferase_I/II_large"/>
</dbReference>
<evidence type="ECO:0000313" key="5">
    <source>
        <dbReference type="Proteomes" id="UP000254051"/>
    </source>
</evidence>
<dbReference type="SUPFAM" id="SSF53383">
    <property type="entry name" value="PLP-dependent transferases"/>
    <property type="match status" value="1"/>
</dbReference>
<comment type="cofactor">
    <cofactor evidence="1">
        <name>pyridoxal 5'-phosphate</name>
        <dbReference type="ChEBI" id="CHEBI:597326"/>
    </cofactor>
</comment>
<proteinExistence type="predicted"/>
<protein>
    <submittedName>
        <fullName evidence="4">Threonine-phosphate decarboxylase</fullName>
    </submittedName>
</protein>
<dbReference type="EMBL" id="UHJJ01000001">
    <property type="protein sequence ID" value="SUQ12440.1"/>
    <property type="molecule type" value="Genomic_DNA"/>
</dbReference>
<dbReference type="GO" id="GO:0003824">
    <property type="term" value="F:catalytic activity"/>
    <property type="evidence" value="ECO:0007669"/>
    <property type="project" value="UniProtKB-ARBA"/>
</dbReference>
<dbReference type="Gene3D" id="3.90.1150.10">
    <property type="entry name" value="Aspartate Aminotransferase, domain 1"/>
    <property type="match status" value="1"/>
</dbReference>
<dbReference type="InterPro" id="IPR015421">
    <property type="entry name" value="PyrdxlP-dep_Trfase_major"/>
</dbReference>
<accession>A0A316A3R8</accession>
<feature type="domain" description="Aminotransferase class I/classII large" evidence="3">
    <location>
        <begin position="14"/>
        <end position="334"/>
    </location>
</feature>
<dbReference type="InterPro" id="IPR015422">
    <property type="entry name" value="PyrdxlP-dep_Trfase_small"/>
</dbReference>
<dbReference type="Pfam" id="PF00155">
    <property type="entry name" value="Aminotran_1_2"/>
    <property type="match status" value="1"/>
</dbReference>
<dbReference type="Proteomes" id="UP000254051">
    <property type="component" value="Unassembled WGS sequence"/>
</dbReference>
<dbReference type="Gene3D" id="3.40.640.10">
    <property type="entry name" value="Type I PLP-dependent aspartate aminotransferase-like (Major domain)"/>
    <property type="match status" value="1"/>
</dbReference>
<dbReference type="GO" id="GO:0030170">
    <property type="term" value="F:pyridoxal phosphate binding"/>
    <property type="evidence" value="ECO:0007669"/>
    <property type="project" value="InterPro"/>
</dbReference>
<dbReference type="PANTHER" id="PTHR42885:SF1">
    <property type="entry name" value="THREONINE-PHOSPHATE DECARBOXYLASE"/>
    <property type="match status" value="1"/>
</dbReference>
<keyword evidence="2" id="KW-0663">Pyridoxal phosphate</keyword>
<evidence type="ECO:0000256" key="2">
    <source>
        <dbReference type="ARBA" id="ARBA00022898"/>
    </source>
</evidence>
<dbReference type="RefSeq" id="WP_109708461.1">
    <property type="nucleotide sequence ID" value="NZ_QGDS01000001.1"/>
</dbReference>
<dbReference type="OrthoDB" id="9813612at2"/>
<dbReference type="PANTHER" id="PTHR42885">
    <property type="entry name" value="HISTIDINOL-PHOSPHATE AMINOTRANSFERASE-RELATED"/>
    <property type="match status" value="1"/>
</dbReference>
<evidence type="ECO:0000313" key="4">
    <source>
        <dbReference type="EMBL" id="SUQ12440.1"/>
    </source>
</evidence>
<evidence type="ECO:0000256" key="1">
    <source>
        <dbReference type="ARBA" id="ARBA00001933"/>
    </source>
</evidence>
<name>A0A316A3R8_9FIRM</name>
<gene>
    <name evidence="4" type="ORF">SAMN05216529_101335</name>
</gene>
<organism evidence="4 5">
    <name type="scientific">Faecalicatena contorta</name>
    <dbReference type="NCBI Taxonomy" id="39482"/>
    <lineage>
        <taxon>Bacteria</taxon>
        <taxon>Bacillati</taxon>
        <taxon>Bacillota</taxon>
        <taxon>Clostridia</taxon>
        <taxon>Lachnospirales</taxon>
        <taxon>Lachnospiraceae</taxon>
        <taxon>Faecalicatena</taxon>
    </lineage>
</organism>